<evidence type="ECO:0000256" key="1">
    <source>
        <dbReference type="SAM" id="Coils"/>
    </source>
</evidence>
<organism evidence="3 4">
    <name type="scientific">Pseudochrobactrum kiredjianiae</name>
    <dbReference type="NCBI Taxonomy" id="386305"/>
    <lineage>
        <taxon>Bacteria</taxon>
        <taxon>Pseudomonadati</taxon>
        <taxon>Pseudomonadota</taxon>
        <taxon>Alphaproteobacteria</taxon>
        <taxon>Hyphomicrobiales</taxon>
        <taxon>Brucellaceae</taxon>
        <taxon>Pseudochrobactrum</taxon>
    </lineage>
</organism>
<keyword evidence="4" id="KW-1185">Reference proteome</keyword>
<dbReference type="InterPro" id="IPR027417">
    <property type="entry name" value="P-loop_NTPase"/>
</dbReference>
<dbReference type="PANTHER" id="PTHR41259">
    <property type="entry name" value="DOUBLE-STRAND BREAK REPAIR RAD50 ATPASE, PUTATIVE-RELATED"/>
    <property type="match status" value="1"/>
</dbReference>
<proteinExistence type="predicted"/>
<sequence>MRINRLDLTRYGRFTDHVLDFGTTGGTPDLHIIYGPNEAGKSTTFAALLDLLFGIEHKSRYNFLHPYPAMKIGASLQLQGAAQELVRTKARVNSLQDDTGRALPDTLISAELGDIDRDAYRMMFSLDDDTLEQGGDAILASKGNLGELLFSASAGLAGLSQNLGILRSRADQFYRSGARSGELTDLKAKLQEIEAAKAELDAKSSAQIYGKLSDSYRQAEAEYQQALSAHGQTRHRIAEIEALLNALPHYHRLHHLRDELDVFADIPAAPAGFADELPRLMIDDAELRVRLENQSSAVALLEQDIAAIHPDENALQLAGSAGQLQILRARFLTAAKDLPERETVLRAEQHKIEGLLIRLGQDIKTDPRQLLINIQTETALRSLIERRSGIAATLQLTGKELVAADDRLKLAQEKIEQSGIVQGATDPVQIRGLNDLLIRLRGEDLNNGLRQADQNAREEEAQLRELWHSLAYRQSDFDADLTVLAALVVPEVSEVEGAGQGMQALQNRLQQAQDNQAKNTDEMVVLQAQLQALQQHSLVMTQDQATELRNKRNAAWQQHRKSLNNETADAFESYLTQDDHAVHSRLTQAAEFARAMQLRERLAVLDAQNAHLQNSVSGMDAELQAEKARLAEWQQQLVPACLGELSADSLVRWMEKRSAVLQKRQLWLRACRMRDEKRTQIRQAEADLTSALEKAGLGVSDTELSSLQAQAAALNDGFQHQAALQAELSERQQELHRRRKEADDIQAQDVQWQQEWRVACGKTWFALGLGLGFDQELGQGQGDIVPALDQVREILNLTAELAPALERSNDLAQRIGAMRDDQAAYRTEAELLAQRLGLSLHNAAGDSVPVTELAQHSELHIRKAEEEQQKLHELQGRLAEAEQQMQHLNQQSEVLNARKQAMLTQLQADTLEDAGFKIQAAAKKKQLEQSLADEEQTITHLLKLAHATEAEELLAQADSAELKTQLLALRDEDDAQDQHKQEQYRLKMQAEQFLREAQAGDDGAAKLDEQRRTLLLEIEEKSKQYLRLRFGISAAEQALHLYRDQHRSSMMAQASEAFKTISQGSYRQLTTQTDKDSEILIAVAADGSSKTADELSKGTRFQLYLALRIAGYYEFVAQRPMPFIADDIMETFDDDRARETFRIFTQMADKGQVIYLTHHQHLCDIAQDVYPGVHLHQL</sequence>
<accession>A0ABW3V4L6</accession>
<feature type="coiled-coil region" evidence="1">
    <location>
        <begin position="495"/>
        <end position="529"/>
    </location>
</feature>
<evidence type="ECO:0000313" key="4">
    <source>
        <dbReference type="Proteomes" id="UP001597263"/>
    </source>
</evidence>
<gene>
    <name evidence="3" type="ORF">ACFQ35_10580</name>
</gene>
<dbReference type="PANTHER" id="PTHR41259:SF1">
    <property type="entry name" value="DOUBLE-STRAND BREAK REPAIR RAD50 ATPASE, PUTATIVE-RELATED"/>
    <property type="match status" value="1"/>
</dbReference>
<dbReference type="Pfam" id="PF13514">
    <property type="entry name" value="AAA_27"/>
    <property type="match status" value="1"/>
</dbReference>
<feature type="domain" description="YhaN AAA" evidence="2">
    <location>
        <begin position="1"/>
        <end position="203"/>
    </location>
</feature>
<keyword evidence="1" id="KW-0175">Coiled coil</keyword>
<comment type="caution">
    <text evidence="3">The sequence shown here is derived from an EMBL/GenBank/DDBJ whole genome shotgun (WGS) entry which is preliminary data.</text>
</comment>
<dbReference type="EMBL" id="JBHTMA010000037">
    <property type="protein sequence ID" value="MFD1227582.1"/>
    <property type="molecule type" value="Genomic_DNA"/>
</dbReference>
<dbReference type="Proteomes" id="UP001597263">
    <property type="component" value="Unassembled WGS sequence"/>
</dbReference>
<dbReference type="RefSeq" id="WP_289386273.1">
    <property type="nucleotide sequence ID" value="NZ_JAUCBM010000002.1"/>
</dbReference>
<evidence type="ECO:0000313" key="3">
    <source>
        <dbReference type="EMBL" id="MFD1227582.1"/>
    </source>
</evidence>
<dbReference type="Gene3D" id="3.40.50.300">
    <property type="entry name" value="P-loop containing nucleotide triphosphate hydrolases"/>
    <property type="match status" value="2"/>
</dbReference>
<feature type="coiled-coil region" evidence="1">
    <location>
        <begin position="864"/>
        <end position="944"/>
    </location>
</feature>
<protein>
    <submittedName>
        <fullName evidence="3">AAA family ATPase</fullName>
    </submittedName>
</protein>
<name>A0ABW3V4L6_9HYPH</name>
<reference evidence="4" key="1">
    <citation type="journal article" date="2019" name="Int. J. Syst. Evol. Microbiol.">
        <title>The Global Catalogue of Microorganisms (GCM) 10K type strain sequencing project: providing services to taxonomists for standard genome sequencing and annotation.</title>
        <authorList>
            <consortium name="The Broad Institute Genomics Platform"/>
            <consortium name="The Broad Institute Genome Sequencing Center for Infectious Disease"/>
            <person name="Wu L."/>
            <person name="Ma J."/>
        </authorList>
    </citation>
    <scope>NUCLEOTIDE SEQUENCE [LARGE SCALE GENOMIC DNA]</scope>
    <source>
        <strain evidence="4">CCUG 49584</strain>
    </source>
</reference>
<dbReference type="SUPFAM" id="SSF52540">
    <property type="entry name" value="P-loop containing nucleoside triphosphate hydrolases"/>
    <property type="match status" value="1"/>
</dbReference>
<feature type="coiled-coil region" evidence="1">
    <location>
        <begin position="595"/>
        <end position="636"/>
    </location>
</feature>
<evidence type="ECO:0000259" key="2">
    <source>
        <dbReference type="Pfam" id="PF13514"/>
    </source>
</evidence>
<dbReference type="InterPro" id="IPR038734">
    <property type="entry name" value="YhaN_AAA"/>
</dbReference>